<proteinExistence type="predicted"/>
<accession>A0A1I6R305</accession>
<reference evidence="2" key="1">
    <citation type="submission" date="2016-10" db="EMBL/GenBank/DDBJ databases">
        <authorList>
            <person name="Varghese N."/>
            <person name="Submissions S."/>
        </authorList>
    </citation>
    <scope>NUCLEOTIDE SEQUENCE [LARGE SCALE GENOMIC DNA]</scope>
    <source>
        <strain evidence="2">CGMCC 4.7047</strain>
    </source>
</reference>
<dbReference type="RefSeq" id="WP_019435932.1">
    <property type="nucleotide sequence ID" value="NZ_CP054938.1"/>
</dbReference>
<name>A0A1I6R305_9ACTN</name>
<dbReference type="EMBL" id="FPAB01000002">
    <property type="protein sequence ID" value="SFS59065.1"/>
    <property type="molecule type" value="Genomic_DNA"/>
</dbReference>
<sequence>MDPAPAPAITAFHVRTLLDSPAEEPVLYIDTKEAPRIEVWTADDIRRSTIVVTRREVTGWIGEEPDDDAIHEVLPRLQDIADRLAGGS</sequence>
<evidence type="ECO:0000313" key="2">
    <source>
        <dbReference type="Proteomes" id="UP000198873"/>
    </source>
</evidence>
<organism evidence="1 2">
    <name type="scientific">Streptomyces harbinensis</name>
    <dbReference type="NCBI Taxonomy" id="1176198"/>
    <lineage>
        <taxon>Bacteria</taxon>
        <taxon>Bacillati</taxon>
        <taxon>Actinomycetota</taxon>
        <taxon>Actinomycetes</taxon>
        <taxon>Kitasatosporales</taxon>
        <taxon>Streptomycetaceae</taxon>
        <taxon>Streptomyces</taxon>
    </lineage>
</organism>
<evidence type="ECO:0000313" key="1">
    <source>
        <dbReference type="EMBL" id="SFS59065.1"/>
    </source>
</evidence>
<keyword evidence="2" id="KW-1185">Reference proteome</keyword>
<protein>
    <submittedName>
        <fullName evidence="1">Uncharacterized protein</fullName>
    </submittedName>
</protein>
<gene>
    <name evidence="1" type="ORF">SAMN05444716_102689</name>
</gene>
<dbReference type="AlphaFoldDB" id="A0A1I6R305"/>
<dbReference type="Proteomes" id="UP000198873">
    <property type="component" value="Unassembled WGS sequence"/>
</dbReference>